<sequence>MTKKQTQSESNPTILSVHSDQWDTRVSIFSGPNPVNRARADHSPTEIALLEDPAERTRFVTDTVYRLMDTMSFDPSGLDIVAASCGPVMPLACGVYTFSRAIVDDMNSGRYGFTGETYGALAAWDVATRYDVQLAVPFPRSCDDYRVKARIGLEPSVTRASKCDVLNAWFAAERASGGKARDQKVVVAMMDRESFVAAFDRGRLIDSTWNEGPMDSMSGKGLSGYLGVSDLLRAEEVARRDDGVPKAVVDAYGYQFAKAVYQMAAALGGRLDLIVSTGYNASAHSLEETFQPVVEHLAPLKVIPGRDGSAAAALTVADAIRRGSLKEAGF</sequence>
<name>A0A2N1PJC2_9BACT</name>
<dbReference type="SUPFAM" id="SSF53067">
    <property type="entry name" value="Actin-like ATPase domain"/>
    <property type="match status" value="2"/>
</dbReference>
<evidence type="ECO:0000313" key="2">
    <source>
        <dbReference type="Proteomes" id="UP000233256"/>
    </source>
</evidence>
<reference evidence="1 2" key="1">
    <citation type="journal article" date="2017" name="ISME J.">
        <title>Potential for microbial H2 and metal transformations associated with novel bacteria and archaea in deep terrestrial subsurface sediments.</title>
        <authorList>
            <person name="Hernsdorf A.W."/>
            <person name="Amano Y."/>
            <person name="Miyakawa K."/>
            <person name="Ise K."/>
            <person name="Suzuki Y."/>
            <person name="Anantharaman K."/>
            <person name="Probst A."/>
            <person name="Burstein D."/>
            <person name="Thomas B.C."/>
            <person name="Banfield J.F."/>
        </authorList>
    </citation>
    <scope>NUCLEOTIDE SEQUENCE [LARGE SCALE GENOMIC DNA]</scope>
    <source>
        <strain evidence="1">HGW-Wallbacteria-1</strain>
    </source>
</reference>
<gene>
    <name evidence="1" type="ORF">CVV64_19035</name>
</gene>
<organism evidence="1 2">
    <name type="scientific">Candidatus Wallbacteria bacterium HGW-Wallbacteria-1</name>
    <dbReference type="NCBI Taxonomy" id="2013854"/>
    <lineage>
        <taxon>Bacteria</taxon>
        <taxon>Candidatus Walliibacteriota</taxon>
    </lineage>
</organism>
<dbReference type="EMBL" id="PGXC01000049">
    <property type="protein sequence ID" value="PKK88382.1"/>
    <property type="molecule type" value="Genomic_DNA"/>
</dbReference>
<comment type="caution">
    <text evidence="1">The sequence shown here is derived from an EMBL/GenBank/DDBJ whole genome shotgun (WGS) entry which is preliminary data.</text>
</comment>
<accession>A0A2N1PJC2</accession>
<evidence type="ECO:0000313" key="1">
    <source>
        <dbReference type="EMBL" id="PKK88382.1"/>
    </source>
</evidence>
<proteinExistence type="predicted"/>
<dbReference type="Proteomes" id="UP000233256">
    <property type="component" value="Unassembled WGS sequence"/>
</dbReference>
<dbReference type="AlphaFoldDB" id="A0A2N1PJC2"/>
<dbReference type="InterPro" id="IPR043129">
    <property type="entry name" value="ATPase_NBD"/>
</dbReference>
<dbReference type="Gene3D" id="3.30.420.40">
    <property type="match status" value="2"/>
</dbReference>
<protein>
    <submittedName>
        <fullName evidence="1">Uncharacterized protein</fullName>
    </submittedName>
</protein>